<dbReference type="CDD" id="cd12414">
    <property type="entry name" value="RRM2_RBM28_like"/>
    <property type="match status" value="1"/>
</dbReference>
<organism evidence="8 9">
    <name type="scientific">Apodemus speciosus</name>
    <name type="common">Large Japanese field mouse</name>
    <dbReference type="NCBI Taxonomy" id="105296"/>
    <lineage>
        <taxon>Eukaryota</taxon>
        <taxon>Metazoa</taxon>
        <taxon>Chordata</taxon>
        <taxon>Craniata</taxon>
        <taxon>Vertebrata</taxon>
        <taxon>Euteleostomi</taxon>
        <taxon>Mammalia</taxon>
        <taxon>Eutheria</taxon>
        <taxon>Euarchontoglires</taxon>
        <taxon>Glires</taxon>
        <taxon>Rodentia</taxon>
        <taxon>Myomorpha</taxon>
        <taxon>Muroidea</taxon>
        <taxon>Muridae</taxon>
        <taxon>Murinae</taxon>
        <taxon>Apodemus</taxon>
    </lineage>
</organism>
<feature type="region of interest" description="Disordered" evidence="6">
    <location>
        <begin position="870"/>
        <end position="889"/>
    </location>
</feature>
<feature type="region of interest" description="Disordered" evidence="6">
    <location>
        <begin position="358"/>
        <end position="401"/>
    </location>
</feature>
<feature type="compositionally biased region" description="Polar residues" evidence="6">
    <location>
        <begin position="751"/>
        <end position="761"/>
    </location>
</feature>
<feature type="domain" description="RRM" evidence="7">
    <location>
        <begin position="114"/>
        <end position="191"/>
    </location>
</feature>
<gene>
    <name evidence="8" type="ORF">APTSU1_000584900</name>
</gene>
<dbReference type="Proteomes" id="UP001623349">
    <property type="component" value="Unassembled WGS sequence"/>
</dbReference>
<dbReference type="CDD" id="cd12415">
    <property type="entry name" value="RRM3_RBM28_like"/>
    <property type="match status" value="1"/>
</dbReference>
<dbReference type="InterPro" id="IPR000504">
    <property type="entry name" value="RRM_dom"/>
</dbReference>
<feature type="compositionally biased region" description="Acidic residues" evidence="6">
    <location>
        <begin position="264"/>
        <end position="279"/>
    </location>
</feature>
<keyword evidence="4" id="KW-0539">Nucleus</keyword>
<evidence type="ECO:0000256" key="6">
    <source>
        <dbReference type="SAM" id="MobiDB-lite"/>
    </source>
</evidence>
<dbReference type="SMART" id="SM00360">
    <property type="entry name" value="RRM"/>
    <property type="match status" value="4"/>
</dbReference>
<dbReference type="PANTHER" id="PTHR48039:SF5">
    <property type="entry name" value="RNA-BINDING PROTEIN 28"/>
    <property type="match status" value="1"/>
</dbReference>
<dbReference type="CDD" id="cd12416">
    <property type="entry name" value="RRM4_RBM28_like"/>
    <property type="match status" value="1"/>
</dbReference>
<feature type="domain" description="RRM" evidence="7">
    <location>
        <begin position="464"/>
        <end position="548"/>
    </location>
</feature>
<feature type="region of interest" description="Disordered" evidence="6">
    <location>
        <begin position="82"/>
        <end position="109"/>
    </location>
</feature>
<evidence type="ECO:0000256" key="1">
    <source>
        <dbReference type="ARBA" id="ARBA00004123"/>
    </source>
</evidence>
<feature type="compositionally biased region" description="Low complexity" evidence="6">
    <location>
        <begin position="280"/>
        <end position="291"/>
    </location>
</feature>
<comment type="caution">
    <text evidence="8">The sequence shown here is derived from an EMBL/GenBank/DDBJ whole genome shotgun (WGS) entry which is preliminary data.</text>
</comment>
<dbReference type="PANTHER" id="PTHR48039">
    <property type="entry name" value="RNA-BINDING MOTIF PROTEIN 14B"/>
    <property type="match status" value="1"/>
</dbReference>
<reference evidence="8 9" key="1">
    <citation type="submission" date="2024-08" db="EMBL/GenBank/DDBJ databases">
        <title>The draft genome of Apodemus speciosus.</title>
        <authorList>
            <person name="Nabeshima K."/>
            <person name="Suzuki S."/>
            <person name="Onuma M."/>
        </authorList>
    </citation>
    <scope>NUCLEOTIDE SEQUENCE [LARGE SCALE GENOMIC DNA]</scope>
    <source>
        <strain evidence="8">IB14-021</strain>
    </source>
</reference>
<keyword evidence="9" id="KW-1185">Reference proteome</keyword>
<dbReference type="InterPro" id="IPR051945">
    <property type="entry name" value="RRM_MRD1_RNA_proc_ribogen"/>
</dbReference>
<dbReference type="CDD" id="cd12413">
    <property type="entry name" value="RRM1_RBM28_like"/>
    <property type="match status" value="1"/>
</dbReference>
<comment type="subcellular location">
    <subcellularLocation>
        <location evidence="1">Nucleus</location>
    </subcellularLocation>
</comment>
<evidence type="ECO:0000259" key="7">
    <source>
        <dbReference type="PROSITE" id="PS50102"/>
    </source>
</evidence>
<evidence type="ECO:0000313" key="9">
    <source>
        <dbReference type="Proteomes" id="UP001623349"/>
    </source>
</evidence>
<dbReference type="PROSITE" id="PS50102">
    <property type="entry name" value="RRM"/>
    <property type="match status" value="4"/>
</dbReference>
<evidence type="ECO:0000256" key="5">
    <source>
        <dbReference type="PROSITE-ProRule" id="PRU00176"/>
    </source>
</evidence>
<evidence type="ECO:0000313" key="8">
    <source>
        <dbReference type="EMBL" id="GAB1290619.1"/>
    </source>
</evidence>
<feature type="compositionally biased region" description="Basic and acidic residues" evidence="6">
    <location>
        <begin position="737"/>
        <end position="750"/>
    </location>
</feature>
<dbReference type="Pfam" id="PF00076">
    <property type="entry name" value="RRM_1"/>
    <property type="match status" value="4"/>
</dbReference>
<feature type="region of interest" description="Disordered" evidence="6">
    <location>
        <begin position="723"/>
        <end position="857"/>
    </location>
</feature>
<feature type="compositionally biased region" description="Basic and acidic residues" evidence="6">
    <location>
        <begin position="208"/>
        <end position="226"/>
    </location>
</feature>
<keyword evidence="2" id="KW-0677">Repeat</keyword>
<name>A0ABQ0EU97_APOSI</name>
<feature type="compositionally biased region" description="Basic residues" evidence="6">
    <location>
        <begin position="818"/>
        <end position="837"/>
    </location>
</feature>
<dbReference type="InterPro" id="IPR012677">
    <property type="entry name" value="Nucleotide-bd_a/b_plait_sf"/>
</dbReference>
<feature type="compositionally biased region" description="Acidic residues" evidence="6">
    <location>
        <begin position="292"/>
        <end position="302"/>
    </location>
</feature>
<feature type="compositionally biased region" description="Basic and acidic residues" evidence="6">
    <location>
        <begin position="85"/>
        <end position="100"/>
    </location>
</feature>
<protein>
    <submittedName>
        <fullName evidence="8">RNA-binding protein 28</fullName>
    </submittedName>
</protein>
<proteinExistence type="predicted"/>
<sequence>MAGLTLFVGRLPPSARSDQLEELFSQVGPVKQCFVVTEKGSKACRGFGYVTFSMLEDVQRALKEITTFDGCKINVTVAKKKLKTKSKETRKNENSESPKKEPKHKKAKVADKKARLIIRNLSFKCSEDDLKAVFTHYGTVLEVNIPRKPDGKMRGFAFIQFKNLLEAGKALKGANMKDIKGRTVAVDWAVAKDKYKDAQHASAPGGKKSSERKPKESGKKSCRVEEQVEDDDSEDNHGAEGRDSTVASPVSVQKRAVKRAAPEESIDEDDSYEDSDLEEGGSSYEGTVDSESSTEEQEDEDVPVSKKKKRKLPSDVTEGKTVFISAREQETFLSPVKAGGSWLRDWVSSRVLRSLGQRGQHPDSVTKIDPSVPEEDSRTCGQGFQRGKTPDLSSTTTLNEKKALPTHRTEWTVLIRRSVALYWPVSEMAHFCRPGWPRTQKSACLCLPNAGITDVRHHHPALLHFLSQKNLSFDSEEETLGEVLQQFGDLKYVRIVLHPDTEHSKGCAFAQFMTQEAAQKCLAAASPEAEGGGLKLDGRQLKVDLAVTRDEAAKLQTKKVKKPTGTRNLYLAREGLIRAGTKAAEGVSASDMAKRERFELLKHQKLKNQNIFVSQTRLCLHNLPKAVDDKQLRKLLLEATAGEKGVRIKECRVMRDLKAVPGKTKGQSLGYAFAEFQKHEHALRALRHLNNNPEVFGSQKRPIVEFSLEDRRKLKAKELRIQRSLQKMGSKPVSSKPQKEQKEVGRDKQQKAVQSAAQGQSKVPGEQEGKGSSTAWAGFQTKAEVEQVELPDGKKRRKVLALPSHRGPKIRLRDKGKVKSLPSRKPKPQMGQRKQKRQQLASSLQAPKKKAKENKAEARFNQLVEQYKQKLLGPSQGAPLMKRSKWFDS</sequence>
<dbReference type="SUPFAM" id="SSF54928">
    <property type="entry name" value="RNA-binding domain, RBD"/>
    <property type="match status" value="3"/>
</dbReference>
<feature type="region of interest" description="Disordered" evidence="6">
    <location>
        <begin position="195"/>
        <end position="317"/>
    </location>
</feature>
<feature type="domain" description="RRM" evidence="7">
    <location>
        <begin position="616"/>
        <end position="726"/>
    </location>
</feature>
<dbReference type="Gene3D" id="3.30.70.330">
    <property type="match status" value="4"/>
</dbReference>
<feature type="domain" description="RRM" evidence="7">
    <location>
        <begin position="4"/>
        <end position="89"/>
    </location>
</feature>
<evidence type="ECO:0000256" key="4">
    <source>
        <dbReference type="ARBA" id="ARBA00023242"/>
    </source>
</evidence>
<evidence type="ECO:0000256" key="2">
    <source>
        <dbReference type="ARBA" id="ARBA00022737"/>
    </source>
</evidence>
<feature type="compositionally biased region" description="Polar residues" evidence="6">
    <location>
        <begin position="723"/>
        <end position="736"/>
    </location>
</feature>
<accession>A0ABQ0EU97</accession>
<dbReference type="EMBL" id="BAAFST010000006">
    <property type="protein sequence ID" value="GAB1290619.1"/>
    <property type="molecule type" value="Genomic_DNA"/>
</dbReference>
<dbReference type="InterPro" id="IPR035979">
    <property type="entry name" value="RBD_domain_sf"/>
</dbReference>
<keyword evidence="3 5" id="KW-0694">RNA-binding</keyword>
<evidence type="ECO:0000256" key="3">
    <source>
        <dbReference type="ARBA" id="ARBA00022884"/>
    </source>
</evidence>